<evidence type="ECO:0000256" key="1">
    <source>
        <dbReference type="ARBA" id="ARBA00004123"/>
    </source>
</evidence>
<dbReference type="GO" id="GO:0005634">
    <property type="term" value="C:nucleus"/>
    <property type="evidence" value="ECO:0007669"/>
    <property type="project" value="UniProtKB-SubCell"/>
</dbReference>
<dbReference type="OrthoDB" id="1057953at2759"/>
<reference evidence="8" key="1">
    <citation type="journal article" date="2019" name="Database">
        <title>The radish genome database (RadishGD): an integrated information resource for radish genomics.</title>
        <authorList>
            <person name="Yu H.J."/>
            <person name="Baek S."/>
            <person name="Lee Y.J."/>
            <person name="Cho A."/>
            <person name="Mun J.H."/>
        </authorList>
    </citation>
    <scope>NUCLEOTIDE SEQUENCE [LARGE SCALE GENOMIC DNA]</scope>
    <source>
        <strain evidence="8">cv. WK10039</strain>
    </source>
</reference>
<protein>
    <submittedName>
        <fullName evidence="9">NAC domain-containing protein 5-like</fullName>
    </submittedName>
</protein>
<keyword evidence="4" id="KW-0804">Transcription</keyword>
<feature type="domain" description="NAC" evidence="7">
    <location>
        <begin position="4"/>
        <end position="169"/>
    </location>
</feature>
<dbReference type="AlphaFoldDB" id="A0A6J0MFR3"/>
<evidence type="ECO:0000259" key="7">
    <source>
        <dbReference type="PROSITE" id="PS51005"/>
    </source>
</evidence>
<reference evidence="9" key="2">
    <citation type="submission" date="2025-08" db="UniProtKB">
        <authorList>
            <consortium name="RefSeq"/>
        </authorList>
    </citation>
    <scope>IDENTIFICATION</scope>
    <source>
        <tissue evidence="9">Leaf</tissue>
    </source>
</reference>
<dbReference type="InterPro" id="IPR003441">
    <property type="entry name" value="NAC-dom"/>
</dbReference>
<dbReference type="GO" id="GO:0006355">
    <property type="term" value="P:regulation of DNA-templated transcription"/>
    <property type="evidence" value="ECO:0007669"/>
    <property type="project" value="InterPro"/>
</dbReference>
<dbReference type="InterPro" id="IPR036093">
    <property type="entry name" value="NAC_dom_sf"/>
</dbReference>
<dbReference type="RefSeq" id="XP_018470768.1">
    <property type="nucleotide sequence ID" value="XM_018615266.2"/>
</dbReference>
<dbReference type="GO" id="GO:0003677">
    <property type="term" value="F:DNA binding"/>
    <property type="evidence" value="ECO:0007669"/>
    <property type="project" value="UniProtKB-KW"/>
</dbReference>
<keyword evidence="3" id="KW-0238">DNA-binding</keyword>
<dbReference type="GeneID" id="108842370"/>
<keyword evidence="8" id="KW-1185">Reference proteome</keyword>
<gene>
    <name evidence="9" type="primary">LOC108842370</name>
</gene>
<dbReference type="Proteomes" id="UP000504610">
    <property type="component" value="Chromosome 1"/>
</dbReference>
<accession>A0A6J0MFR3</accession>
<keyword evidence="2" id="KW-0805">Transcription regulation</keyword>
<keyword evidence="5" id="KW-0539">Nucleus</keyword>
<evidence type="ECO:0000313" key="9">
    <source>
        <dbReference type="RefSeq" id="XP_018470768.1"/>
    </source>
</evidence>
<comment type="subcellular location">
    <subcellularLocation>
        <location evidence="1">Nucleus</location>
    </subcellularLocation>
</comment>
<dbReference type="KEGG" id="rsz:108842370"/>
<proteinExistence type="predicted"/>
<name>A0A6J0MFR3_RAPSA</name>
<evidence type="ECO:0000256" key="3">
    <source>
        <dbReference type="ARBA" id="ARBA00023125"/>
    </source>
</evidence>
<dbReference type="Gene3D" id="2.170.150.80">
    <property type="entry name" value="NAC domain"/>
    <property type="match status" value="1"/>
</dbReference>
<evidence type="ECO:0000256" key="6">
    <source>
        <dbReference type="SAM" id="MobiDB-lite"/>
    </source>
</evidence>
<evidence type="ECO:0000256" key="5">
    <source>
        <dbReference type="ARBA" id="ARBA00023242"/>
    </source>
</evidence>
<evidence type="ECO:0000256" key="4">
    <source>
        <dbReference type="ARBA" id="ARBA00023163"/>
    </source>
</evidence>
<dbReference type="Pfam" id="PF02365">
    <property type="entry name" value="NAM"/>
    <property type="match status" value="1"/>
</dbReference>
<feature type="compositionally biased region" description="Basic residues" evidence="6">
    <location>
        <begin position="78"/>
        <end position="89"/>
    </location>
</feature>
<dbReference type="SUPFAM" id="SSF101941">
    <property type="entry name" value="NAC domain"/>
    <property type="match status" value="1"/>
</dbReference>
<evidence type="ECO:0000256" key="2">
    <source>
        <dbReference type="ARBA" id="ARBA00023015"/>
    </source>
</evidence>
<organism evidence="8 9">
    <name type="scientific">Raphanus sativus</name>
    <name type="common">Radish</name>
    <name type="synonym">Raphanus raphanistrum var. sativus</name>
    <dbReference type="NCBI Taxonomy" id="3726"/>
    <lineage>
        <taxon>Eukaryota</taxon>
        <taxon>Viridiplantae</taxon>
        <taxon>Streptophyta</taxon>
        <taxon>Embryophyta</taxon>
        <taxon>Tracheophyta</taxon>
        <taxon>Spermatophyta</taxon>
        <taxon>Magnoliopsida</taxon>
        <taxon>eudicotyledons</taxon>
        <taxon>Gunneridae</taxon>
        <taxon>Pentapetalae</taxon>
        <taxon>rosids</taxon>
        <taxon>malvids</taxon>
        <taxon>Brassicales</taxon>
        <taxon>Brassicaceae</taxon>
        <taxon>Brassiceae</taxon>
        <taxon>Raphanus</taxon>
    </lineage>
</organism>
<evidence type="ECO:0000313" key="8">
    <source>
        <dbReference type="Proteomes" id="UP000504610"/>
    </source>
</evidence>
<feature type="region of interest" description="Disordered" evidence="6">
    <location>
        <begin position="77"/>
        <end position="98"/>
    </location>
</feature>
<sequence length="402" mass="45348">MVDPPVGYRFHPTDEEIVGDYVRPKNLESNTSHVDEVMNTVDIYEFDPSELAGKCKSRIKSTDEVWYFFGCKKNQQQSKKRERQSRRTKSGSWKKTGDTMNIFRKRGDREKIGEKRVFVFSSKILGESKPKSKSKSDWVMHEYVATFLSPTDQTTTMMMKYTVCKVMFKGDPRDLPSSSSSSAGENEHHLSLITHVNSSNSGGLSTETEVDPRHFTGFLHLEEETQLEDAIRRAIDNVSTDDLNFLLNNNDNAEKEQGNTMFMQEDRNDYRPKMSLTGVFIDRSDDDSDFDSISSTTTTTGSIKTSSTCVSFGFSNHPIHLPGSSTIESGSVTQEVSEALGTNTVTSEKKMNPCDDDAQVSEIVGDQMGQEMVIKNKRAGFIYRMIQKFTKKIKLYSCVTGI</sequence>
<dbReference type="PANTHER" id="PTHR31989">
    <property type="entry name" value="NAC DOMAIN-CONTAINING PROTEIN 82-RELATED"/>
    <property type="match status" value="1"/>
</dbReference>
<dbReference type="PROSITE" id="PS51005">
    <property type="entry name" value="NAC"/>
    <property type="match status" value="1"/>
</dbReference>